<name>W6JTM5_9MICO</name>
<dbReference type="GO" id="GO:0004476">
    <property type="term" value="F:mannose-6-phosphate isomerase activity"/>
    <property type="evidence" value="ECO:0007669"/>
    <property type="project" value="UniProtKB-EC"/>
</dbReference>
<keyword evidence="2" id="KW-0548">Nucleotidyltransferase</keyword>
<dbReference type="EC" id="5.3.1.8" evidence="2"/>
<dbReference type="InterPro" id="IPR014710">
    <property type="entry name" value="RmlC-like_jellyroll"/>
</dbReference>
<proteinExistence type="predicted"/>
<keyword evidence="2" id="KW-0808">Transferase</keyword>
<dbReference type="InterPro" id="IPR001538">
    <property type="entry name" value="Man6P_isomerase-2_C"/>
</dbReference>
<dbReference type="OrthoDB" id="9806359at2"/>
<organism evidence="2 3">
    <name type="scientific">Nostocoides australiense Ben110</name>
    <dbReference type="NCBI Taxonomy" id="1193182"/>
    <lineage>
        <taxon>Bacteria</taxon>
        <taxon>Bacillati</taxon>
        <taxon>Actinomycetota</taxon>
        <taxon>Actinomycetes</taxon>
        <taxon>Micrococcales</taxon>
        <taxon>Intrasporangiaceae</taxon>
        <taxon>Nostocoides</taxon>
    </lineage>
</organism>
<dbReference type="EC" id="2.7.7.13" evidence="2"/>
<evidence type="ECO:0000259" key="1">
    <source>
        <dbReference type="Pfam" id="PF01050"/>
    </source>
</evidence>
<keyword evidence="3" id="KW-1185">Reference proteome</keyword>
<dbReference type="CDD" id="cd02213">
    <property type="entry name" value="cupin_PMI_typeII_C"/>
    <property type="match status" value="1"/>
</dbReference>
<dbReference type="Gene3D" id="2.60.120.10">
    <property type="entry name" value="Jelly Rolls"/>
    <property type="match status" value="1"/>
</dbReference>
<keyword evidence="2" id="KW-0413">Isomerase</keyword>
<dbReference type="GO" id="GO:0004475">
    <property type="term" value="F:mannose-1-phosphate guanylyltransferase (GTP) activity"/>
    <property type="evidence" value="ECO:0007669"/>
    <property type="project" value="UniProtKB-EC"/>
</dbReference>
<dbReference type="InterPro" id="IPR011051">
    <property type="entry name" value="RmlC_Cupin_sf"/>
</dbReference>
<dbReference type="GO" id="GO:0005976">
    <property type="term" value="P:polysaccharide metabolic process"/>
    <property type="evidence" value="ECO:0007669"/>
    <property type="project" value="InterPro"/>
</dbReference>
<evidence type="ECO:0000313" key="2">
    <source>
        <dbReference type="EMBL" id="CCH71826.1"/>
    </source>
</evidence>
<protein>
    <submittedName>
        <fullName evidence="2">Alginate biosynthesis protein AlgA</fullName>
        <ecNumber evidence="2">2.7.7.13</ecNumber>
        <ecNumber evidence="2">5.3.1.8</ecNumber>
    </submittedName>
</protein>
<dbReference type="Proteomes" id="UP000035763">
    <property type="component" value="Unassembled WGS sequence"/>
</dbReference>
<dbReference type="GO" id="GO:0009298">
    <property type="term" value="P:GDP-mannose biosynthetic process"/>
    <property type="evidence" value="ECO:0007669"/>
    <property type="project" value="TreeGrafter"/>
</dbReference>
<dbReference type="PANTHER" id="PTHR46390:SF1">
    <property type="entry name" value="MANNOSE-1-PHOSPHATE GUANYLYLTRANSFERASE"/>
    <property type="match status" value="1"/>
</dbReference>
<feature type="domain" description="Mannose-6-phosphate isomerase type II C-terminal" evidence="1">
    <location>
        <begin position="16"/>
        <end position="117"/>
    </location>
</feature>
<reference evidence="2 3" key="1">
    <citation type="journal article" date="2013" name="ISME J.">
        <title>A metabolic model for members of the genus Tetrasphaera involved in enhanced biological phosphorus removal.</title>
        <authorList>
            <person name="Kristiansen R."/>
            <person name="Nguyen H.T.T."/>
            <person name="Saunders A.M."/>
            <person name="Nielsen J.L."/>
            <person name="Wimmer R."/>
            <person name="Le V.Q."/>
            <person name="McIlroy S.J."/>
            <person name="Petrovski S."/>
            <person name="Seviour R.J."/>
            <person name="Calteau A."/>
            <person name="Nielsen K.L."/>
            <person name="Nielsen P.H."/>
        </authorList>
    </citation>
    <scope>NUCLEOTIDE SEQUENCE [LARGE SCALE GENOMIC DNA]</scope>
    <source>
        <strain evidence="2 3">Ben110</strain>
    </source>
</reference>
<dbReference type="InterPro" id="IPR051161">
    <property type="entry name" value="Mannose-6P_isomerase_type2"/>
</dbReference>
<gene>
    <name evidence="2" type="ORF">BN11_1110003</name>
</gene>
<dbReference type="RefSeq" id="WP_048696690.1">
    <property type="nucleotide sequence ID" value="NZ_HG764815.1"/>
</dbReference>
<dbReference type="SUPFAM" id="SSF51182">
    <property type="entry name" value="RmlC-like cupins"/>
    <property type="match status" value="1"/>
</dbReference>
<dbReference type="Pfam" id="PF01050">
    <property type="entry name" value="MannoseP_isomer"/>
    <property type="match status" value="1"/>
</dbReference>
<dbReference type="EMBL" id="CAJA01000015">
    <property type="protein sequence ID" value="CCH71826.1"/>
    <property type="molecule type" value="Genomic_DNA"/>
</dbReference>
<comment type="caution">
    <text evidence="2">The sequence shown here is derived from an EMBL/GenBank/DDBJ whole genome shotgun (WGS) entry which is preliminary data.</text>
</comment>
<sequence>MSLRIDPRHSMFLEERPWGRFEQFCVNEPTTVKIITVDPGQRLSLQTHAGRSEFWRVLDGVLDVTVGERTWQAQPGESAWIPVGELHRLGNSGTIPGRILEIAFGEFDESDIERIQDDYTR</sequence>
<dbReference type="PANTHER" id="PTHR46390">
    <property type="entry name" value="MANNOSE-1-PHOSPHATE GUANYLYLTRANSFERASE"/>
    <property type="match status" value="1"/>
</dbReference>
<dbReference type="STRING" id="1193182.BN11_1110003"/>
<dbReference type="AlphaFoldDB" id="W6JTM5"/>
<evidence type="ECO:0000313" key="3">
    <source>
        <dbReference type="Proteomes" id="UP000035763"/>
    </source>
</evidence>
<accession>W6JTM5</accession>